<feature type="transmembrane region" description="Helical" evidence="6">
    <location>
        <begin position="99"/>
        <end position="116"/>
    </location>
</feature>
<dbReference type="SUPFAM" id="SSF54631">
    <property type="entry name" value="CBS-domain pair"/>
    <property type="match status" value="1"/>
</dbReference>
<keyword evidence="5" id="KW-0129">CBS domain</keyword>
<evidence type="ECO:0000256" key="3">
    <source>
        <dbReference type="ARBA" id="ARBA00022989"/>
    </source>
</evidence>
<feature type="transmembrane region" description="Helical" evidence="6">
    <location>
        <begin position="42"/>
        <end position="62"/>
    </location>
</feature>
<dbReference type="Gene3D" id="3.10.580.10">
    <property type="entry name" value="CBS-domain"/>
    <property type="match status" value="1"/>
</dbReference>
<sequence length="608" mass="64791">MMTSLRSCLLGDTGVASFAGIESLLADGESIVSSTSFGQSEPIHIATTVGLLLAASLVAGLASEMLRLPKVTAYLIAGLLLGPSVFDIIPHAHHPFLEPLTKLAMALVLFYLGTLFPFDQMRRIRKKAIPLSVGEMFFSALFVAAGVYLLGLSPAQSVLLGTLAIATAPATTMFVLRETNAEGPVTSLTGTLVTLNNLVAVIAFEFVWLGIELASAGDTQTLSIGSTLMRLVQSLGGAFTLGLIGGLVMSYACEIMHTRRWLVLLVGISSLLLGLSESWNLPYMLVFLVVGVVVVNSSSGTQKITDQLDSIGGLLTVVFFSVHGSELDLSLLMDVGIIGAGYVVLRSFGKVFGVWVVASRTGASPQIRTWLGPALLAQAGVAISLSATATARNPELAGHVQTIVLGTVVVFEIFGPLLTRAAVLRSGEMPIANSIHHTFGTPLSALRNVFTRLAGSAGLLNKRTALSERMRVEQVMRRSVEGIAENADFNEVVHFVEHSHDNTFPVVDDDRCVVGLIRFDLLNQAFFDPHSDHLVRAGDLATPPDLLLYPSQPVRAAVDLFRQTSDDCVAVVTDEAPHRLIATVRRSDLTSLLIRDRKAGLGGNDSSQ</sequence>
<keyword evidence="2 6" id="KW-0812">Transmembrane</keyword>
<dbReference type="InterPro" id="IPR038770">
    <property type="entry name" value="Na+/solute_symporter_sf"/>
</dbReference>
<dbReference type="RefSeq" id="WP_250929557.1">
    <property type="nucleotide sequence ID" value="NZ_JAMQBK010000039.1"/>
</dbReference>
<reference evidence="8 9" key="1">
    <citation type="journal article" date="2022" name="Syst. Appl. Microbiol.">
        <title>Rhodopirellula aestuarii sp. nov., a novel member of the genus Rhodopirellula isolated from brackish sediments collected in the Tagus River estuary, Portugal.</title>
        <authorList>
            <person name="Vitorino I.R."/>
            <person name="Klimek D."/>
            <person name="Calusinska M."/>
            <person name="Lobo-da-Cunha A."/>
            <person name="Vasconcelos V."/>
            <person name="Lage O.M."/>
        </authorList>
    </citation>
    <scope>NUCLEOTIDE SEQUENCE [LARGE SCALE GENOMIC DNA]</scope>
    <source>
        <strain evidence="8 9">ICT_H3.1</strain>
    </source>
</reference>
<proteinExistence type="predicted"/>
<evidence type="ECO:0000256" key="6">
    <source>
        <dbReference type="SAM" id="Phobius"/>
    </source>
</evidence>
<evidence type="ECO:0000256" key="5">
    <source>
        <dbReference type="PROSITE-ProRule" id="PRU00703"/>
    </source>
</evidence>
<protein>
    <submittedName>
        <fullName evidence="8">Cation:proton antiporter</fullName>
    </submittedName>
</protein>
<dbReference type="Proteomes" id="UP001202961">
    <property type="component" value="Unassembled WGS sequence"/>
</dbReference>
<evidence type="ECO:0000259" key="7">
    <source>
        <dbReference type="PROSITE" id="PS51371"/>
    </source>
</evidence>
<feature type="transmembrane region" description="Helical" evidence="6">
    <location>
        <begin position="74"/>
        <end position="93"/>
    </location>
</feature>
<keyword evidence="3 6" id="KW-1133">Transmembrane helix</keyword>
<feature type="transmembrane region" description="Helical" evidence="6">
    <location>
        <begin position="157"/>
        <end position="176"/>
    </location>
</feature>
<dbReference type="InterPro" id="IPR000644">
    <property type="entry name" value="CBS_dom"/>
</dbReference>
<feature type="transmembrane region" description="Helical" evidence="6">
    <location>
        <begin position="337"/>
        <end position="358"/>
    </location>
</feature>
<dbReference type="Pfam" id="PF00571">
    <property type="entry name" value="CBS"/>
    <property type="match status" value="2"/>
</dbReference>
<name>A0ABT0U549_9BACT</name>
<dbReference type="PROSITE" id="PS51371">
    <property type="entry name" value="CBS"/>
    <property type="match status" value="1"/>
</dbReference>
<feature type="transmembrane region" description="Helical" evidence="6">
    <location>
        <begin position="128"/>
        <end position="151"/>
    </location>
</feature>
<feature type="transmembrane region" description="Helical" evidence="6">
    <location>
        <begin position="231"/>
        <end position="253"/>
    </location>
</feature>
<dbReference type="EMBL" id="JAMQBK010000039">
    <property type="protein sequence ID" value="MCM2371927.1"/>
    <property type="molecule type" value="Genomic_DNA"/>
</dbReference>
<evidence type="ECO:0000313" key="8">
    <source>
        <dbReference type="EMBL" id="MCM2371927.1"/>
    </source>
</evidence>
<keyword evidence="4 6" id="KW-0472">Membrane</keyword>
<dbReference type="InterPro" id="IPR046342">
    <property type="entry name" value="CBS_dom_sf"/>
</dbReference>
<feature type="domain" description="CBS" evidence="7">
    <location>
        <begin position="541"/>
        <end position="599"/>
    </location>
</feature>
<comment type="caution">
    <text evidence="8">The sequence shown here is derived from an EMBL/GenBank/DDBJ whole genome shotgun (WGS) entry which is preliminary data.</text>
</comment>
<feature type="transmembrane region" description="Helical" evidence="6">
    <location>
        <begin position="188"/>
        <end position="211"/>
    </location>
</feature>
<feature type="transmembrane region" description="Helical" evidence="6">
    <location>
        <begin position="403"/>
        <end position="423"/>
    </location>
</feature>
<feature type="transmembrane region" description="Helical" evidence="6">
    <location>
        <begin position="260"/>
        <end position="276"/>
    </location>
</feature>
<evidence type="ECO:0000256" key="2">
    <source>
        <dbReference type="ARBA" id="ARBA00022692"/>
    </source>
</evidence>
<dbReference type="PANTHER" id="PTHR43021:SF2">
    <property type="entry name" value="CATION_H+ EXCHANGER DOMAIN-CONTAINING PROTEIN"/>
    <property type="match status" value="1"/>
</dbReference>
<evidence type="ECO:0000256" key="4">
    <source>
        <dbReference type="ARBA" id="ARBA00023136"/>
    </source>
</evidence>
<evidence type="ECO:0000313" key="9">
    <source>
        <dbReference type="Proteomes" id="UP001202961"/>
    </source>
</evidence>
<evidence type="ECO:0000256" key="1">
    <source>
        <dbReference type="ARBA" id="ARBA00004141"/>
    </source>
</evidence>
<dbReference type="Pfam" id="PF00999">
    <property type="entry name" value="Na_H_Exchanger"/>
    <property type="match status" value="1"/>
</dbReference>
<dbReference type="Gene3D" id="1.20.1530.20">
    <property type="match status" value="1"/>
</dbReference>
<keyword evidence="9" id="KW-1185">Reference proteome</keyword>
<accession>A0ABT0U549</accession>
<dbReference type="InterPro" id="IPR006153">
    <property type="entry name" value="Cation/H_exchanger_TM"/>
</dbReference>
<feature type="transmembrane region" description="Helical" evidence="6">
    <location>
        <begin position="370"/>
        <end position="391"/>
    </location>
</feature>
<comment type="subcellular location">
    <subcellularLocation>
        <location evidence="1">Membrane</location>
        <topology evidence="1">Multi-pass membrane protein</topology>
    </subcellularLocation>
</comment>
<gene>
    <name evidence="8" type="ORF">NB063_15080</name>
</gene>
<dbReference type="PANTHER" id="PTHR43021">
    <property type="entry name" value="NA(+)/H(+) ANTIPORTER-RELATED"/>
    <property type="match status" value="1"/>
</dbReference>
<organism evidence="8 9">
    <name type="scientific">Aporhodopirellula aestuarii</name>
    <dbReference type="NCBI Taxonomy" id="2950107"/>
    <lineage>
        <taxon>Bacteria</taxon>
        <taxon>Pseudomonadati</taxon>
        <taxon>Planctomycetota</taxon>
        <taxon>Planctomycetia</taxon>
        <taxon>Pirellulales</taxon>
        <taxon>Pirellulaceae</taxon>
        <taxon>Aporhodopirellula</taxon>
    </lineage>
</organism>